<dbReference type="SUPFAM" id="SSF160897">
    <property type="entry name" value="Taf5 N-terminal domain-like"/>
    <property type="match status" value="1"/>
</dbReference>
<evidence type="ECO:0000313" key="12">
    <source>
        <dbReference type="EMBL" id="CAB0043908.1"/>
    </source>
</evidence>
<keyword evidence="6" id="KW-0804">Transcription</keyword>
<evidence type="ECO:0000256" key="9">
    <source>
        <dbReference type="PROSITE-ProRule" id="PRU00221"/>
    </source>
</evidence>
<feature type="compositionally biased region" description="Basic and acidic residues" evidence="10">
    <location>
        <begin position="276"/>
        <end position="286"/>
    </location>
</feature>
<evidence type="ECO:0000259" key="11">
    <source>
        <dbReference type="Pfam" id="PF04494"/>
    </source>
</evidence>
<dbReference type="GO" id="GO:0005669">
    <property type="term" value="C:transcription factor TFIID complex"/>
    <property type="evidence" value="ECO:0007669"/>
    <property type="project" value="TreeGrafter"/>
</dbReference>
<dbReference type="PROSITE" id="PS50082">
    <property type="entry name" value="WD_REPEATS_2"/>
    <property type="match status" value="5"/>
</dbReference>
<name>A0A6H5J1C6_9HYME</name>
<evidence type="ECO:0000256" key="4">
    <source>
        <dbReference type="ARBA" id="ARBA00022737"/>
    </source>
</evidence>
<dbReference type="FunFam" id="2.130.10.10:FF:000243">
    <property type="entry name" value="Transcription initiation factor TFIID subunit 5"/>
    <property type="match status" value="1"/>
</dbReference>
<dbReference type="AlphaFoldDB" id="A0A6H5J1C6"/>
<sequence length="670" mass="75894">MVIMEKDNNTHIALLKLLKKLNFKVCKKKPKLWKNIISKLTLYHCSKFGETFELLKKEAHIDESEIAELEPSNTEVENVLSSFKDDWEPQRYDKAYRELQKFIETSRDSYKHEMGTILYPVLVHMYLEMVYLNYSKEAQSLLEKHSRGIEDYYQTELQQLSHVTKREHLVENELANTFDKQQFNIRISRDALSILKRFLGEQKPNNLLLMKIVSAHVNLDIYEGVARNKTQIEATSGSLIGEASRTDNKAKVYYGLLKEQDVQGSIYRPKKKKAKKDNIASKKTKSDPNAPSWTRMPLPGLRDIDKMEKIKAIKEAQKRVTLGPGCLPSICFYTLMNSVNTAICAEVSEDSSLLSVGFSDSSIKVWSLVPQKLQKIKDAKQLANVSCESDDVLVRMMDDKTAETVRTLYGHSGPVYSLSFSPDKRILLSSSEDGTVRLWSLHTWTSLVCYKGHLFPVWSVKFSPHGYYFATGSYDKTARLWATDSHEPLRVFAGHHADVDVVQFHPNSNYLASGSSDNTVRLWDCTTGSQVRLMTGHKNAIYALTFSMDGRILASAGYDGSVLLHDLAQGHLVAALSSHTANIHSLTFSKDGNLLVSGSLDCSIKVWDYRKLTKDLNVDDANVSHNADVKTCTNNYLLRTYRTKSTPVLTTHFSRRNLMLAIGKFDANLS</sequence>
<comment type="similarity">
    <text evidence="2">Belongs to the WD repeat TAF5 family.</text>
</comment>
<feature type="repeat" description="WD" evidence="9">
    <location>
        <begin position="576"/>
        <end position="610"/>
    </location>
</feature>
<dbReference type="PROSITE" id="PS50294">
    <property type="entry name" value="WD_REPEATS_REGION"/>
    <property type="match status" value="5"/>
</dbReference>
<evidence type="ECO:0000313" key="13">
    <source>
        <dbReference type="Proteomes" id="UP000479190"/>
    </source>
</evidence>
<evidence type="ECO:0000256" key="7">
    <source>
        <dbReference type="ARBA" id="ARBA00023242"/>
    </source>
</evidence>
<keyword evidence="5" id="KW-0805">Transcription regulation</keyword>
<dbReference type="SUPFAM" id="SSF50978">
    <property type="entry name" value="WD40 repeat-like"/>
    <property type="match status" value="1"/>
</dbReference>
<evidence type="ECO:0000256" key="1">
    <source>
        <dbReference type="ARBA" id="ARBA00004123"/>
    </source>
</evidence>
<comment type="subcellular location">
    <subcellularLocation>
        <location evidence="1">Nucleus</location>
    </subcellularLocation>
</comment>
<keyword evidence="3 9" id="KW-0853">WD repeat</keyword>
<dbReference type="PANTHER" id="PTHR19879:SF1">
    <property type="entry name" value="CANNONBALL-RELATED"/>
    <property type="match status" value="1"/>
</dbReference>
<feature type="region of interest" description="Disordered" evidence="10">
    <location>
        <begin position="268"/>
        <end position="298"/>
    </location>
</feature>
<evidence type="ECO:0000256" key="6">
    <source>
        <dbReference type="ARBA" id="ARBA00023163"/>
    </source>
</evidence>
<dbReference type="InterPro" id="IPR036322">
    <property type="entry name" value="WD40_repeat_dom_sf"/>
</dbReference>
<protein>
    <recommendedName>
        <fullName evidence="8">Transcription initiation factor TFIID subunit 5</fullName>
    </recommendedName>
</protein>
<dbReference type="InterPro" id="IPR015943">
    <property type="entry name" value="WD40/YVTN_repeat-like_dom_sf"/>
</dbReference>
<dbReference type="Gene3D" id="1.25.40.500">
    <property type="entry name" value="TFIID subunit TAF5, NTD2 domain"/>
    <property type="match status" value="1"/>
</dbReference>
<dbReference type="SMART" id="SM00320">
    <property type="entry name" value="WD40"/>
    <property type="match status" value="6"/>
</dbReference>
<dbReference type="Pfam" id="PF04494">
    <property type="entry name" value="TFIID_NTD2"/>
    <property type="match status" value="1"/>
</dbReference>
<dbReference type="InterPro" id="IPR001680">
    <property type="entry name" value="WD40_rpt"/>
</dbReference>
<gene>
    <name evidence="12" type="ORF">TBRA_LOCUS15496</name>
</gene>
<dbReference type="InterPro" id="IPR007582">
    <property type="entry name" value="TFIID_NTD2"/>
</dbReference>
<dbReference type="Pfam" id="PF00400">
    <property type="entry name" value="WD40"/>
    <property type="match status" value="5"/>
</dbReference>
<feature type="repeat" description="WD" evidence="9">
    <location>
        <begin position="534"/>
        <end position="575"/>
    </location>
</feature>
<dbReference type="OrthoDB" id="10266330at2759"/>
<feature type="repeat" description="WD" evidence="9">
    <location>
        <begin position="408"/>
        <end position="443"/>
    </location>
</feature>
<dbReference type="EMBL" id="CADCXV010001361">
    <property type="protein sequence ID" value="CAB0043908.1"/>
    <property type="molecule type" value="Genomic_DNA"/>
</dbReference>
<reference evidence="12 13" key="1">
    <citation type="submission" date="2020-02" db="EMBL/GenBank/DDBJ databases">
        <authorList>
            <person name="Ferguson B K."/>
        </authorList>
    </citation>
    <scope>NUCLEOTIDE SEQUENCE [LARGE SCALE GENOMIC DNA]</scope>
</reference>
<dbReference type="GO" id="GO:0016251">
    <property type="term" value="F:RNA polymerase II general transcription initiation factor activity"/>
    <property type="evidence" value="ECO:0007669"/>
    <property type="project" value="TreeGrafter"/>
</dbReference>
<organism evidence="12 13">
    <name type="scientific">Trichogramma brassicae</name>
    <dbReference type="NCBI Taxonomy" id="86971"/>
    <lineage>
        <taxon>Eukaryota</taxon>
        <taxon>Metazoa</taxon>
        <taxon>Ecdysozoa</taxon>
        <taxon>Arthropoda</taxon>
        <taxon>Hexapoda</taxon>
        <taxon>Insecta</taxon>
        <taxon>Pterygota</taxon>
        <taxon>Neoptera</taxon>
        <taxon>Endopterygota</taxon>
        <taxon>Hymenoptera</taxon>
        <taxon>Apocrita</taxon>
        <taxon>Proctotrupomorpha</taxon>
        <taxon>Chalcidoidea</taxon>
        <taxon>Trichogrammatidae</taxon>
        <taxon>Trichogramma</taxon>
    </lineage>
</organism>
<proteinExistence type="inferred from homology"/>
<evidence type="ECO:0000256" key="8">
    <source>
        <dbReference type="ARBA" id="ARBA00044130"/>
    </source>
</evidence>
<accession>A0A6H5J1C6</accession>
<keyword evidence="13" id="KW-1185">Reference proteome</keyword>
<keyword evidence="7" id="KW-0539">Nucleus</keyword>
<dbReference type="Gene3D" id="2.130.10.10">
    <property type="entry name" value="YVTN repeat-like/Quinoprotein amine dehydrogenase"/>
    <property type="match status" value="2"/>
</dbReference>
<evidence type="ECO:0000256" key="5">
    <source>
        <dbReference type="ARBA" id="ARBA00023015"/>
    </source>
</evidence>
<feature type="repeat" description="WD" evidence="9">
    <location>
        <begin position="492"/>
        <end position="533"/>
    </location>
</feature>
<dbReference type="PRINTS" id="PR00320">
    <property type="entry name" value="GPROTEINBRPT"/>
</dbReference>
<evidence type="ECO:0000256" key="10">
    <source>
        <dbReference type="SAM" id="MobiDB-lite"/>
    </source>
</evidence>
<feature type="domain" description="TFIID subunit TAF5 NTD2" evidence="11">
    <location>
        <begin position="88"/>
        <end position="217"/>
    </location>
</feature>
<evidence type="ECO:0000256" key="3">
    <source>
        <dbReference type="ARBA" id="ARBA00022574"/>
    </source>
</evidence>
<feature type="repeat" description="WD" evidence="9">
    <location>
        <begin position="450"/>
        <end position="491"/>
    </location>
</feature>
<dbReference type="Proteomes" id="UP000479190">
    <property type="component" value="Unassembled WGS sequence"/>
</dbReference>
<dbReference type="PANTHER" id="PTHR19879">
    <property type="entry name" value="TRANSCRIPTION INITIATION FACTOR TFIID"/>
    <property type="match status" value="1"/>
</dbReference>
<dbReference type="InterPro" id="IPR020472">
    <property type="entry name" value="WD40_PAC1"/>
</dbReference>
<dbReference type="GO" id="GO:0006367">
    <property type="term" value="P:transcription initiation at RNA polymerase II promoter"/>
    <property type="evidence" value="ECO:0007669"/>
    <property type="project" value="TreeGrafter"/>
</dbReference>
<evidence type="ECO:0000256" key="2">
    <source>
        <dbReference type="ARBA" id="ARBA00009435"/>
    </source>
</evidence>
<dbReference type="CDD" id="cd08044">
    <property type="entry name" value="TAF5_NTD2"/>
    <property type="match status" value="1"/>
</dbReference>
<keyword evidence="4" id="KW-0677">Repeat</keyword>
<dbReference type="CDD" id="cd00200">
    <property type="entry name" value="WD40"/>
    <property type="match status" value="1"/>
</dbReference>
<dbReference type="InterPro" id="IPR037264">
    <property type="entry name" value="TFIID_NTD2_sf"/>
</dbReference>